<dbReference type="GO" id="GO:0008652">
    <property type="term" value="P:amino acid biosynthetic process"/>
    <property type="evidence" value="ECO:0007669"/>
    <property type="project" value="UniProtKB-KW"/>
</dbReference>
<evidence type="ECO:0000256" key="3">
    <source>
        <dbReference type="ARBA" id="ARBA00012154"/>
    </source>
</evidence>
<sequence length="162" mass="18657">MGSGKTTVAKALTADYIDLDCLIEQEMKMSISDYFTQNGEARFRELESKLLMQYVFDDVVIATGGGIVESKQNRRQLQEVQNVVYLSGDLMTLVERMKEDKNNVRPLANQGFDVLKARYEKRKPWYEEVANFTLNVGDKSPEQLAEEILNWQALKKRKINNL</sequence>
<dbReference type="PANTHER" id="PTHR21087">
    <property type="entry name" value="SHIKIMATE KINASE"/>
    <property type="match status" value="1"/>
</dbReference>
<reference evidence="12 13" key="1">
    <citation type="submission" date="2014-12" db="EMBL/GenBank/DDBJ databases">
        <title>Draft genome sequences of 10 type strains of Lactococcus.</title>
        <authorList>
            <person name="Sun Z."/>
            <person name="Zhong Z."/>
            <person name="Liu W."/>
            <person name="Zhang W."/>
            <person name="Zhang H."/>
        </authorList>
    </citation>
    <scope>NUCLEOTIDE SEQUENCE [LARGE SCALE GENOMIC DNA]</scope>
    <source>
        <strain evidence="12 13">JCM 16395</strain>
    </source>
</reference>
<feature type="binding site" evidence="11">
    <location>
        <position position="65"/>
    </location>
    <ligand>
        <name>substrate</name>
    </ligand>
</feature>
<comment type="caution">
    <text evidence="12">The sequence shown here is derived from an EMBL/GenBank/DDBJ whole genome shotgun (WGS) entry which is preliminary data.</text>
</comment>
<dbReference type="GO" id="GO:0009423">
    <property type="term" value="P:chorismate biosynthetic process"/>
    <property type="evidence" value="ECO:0007669"/>
    <property type="project" value="UniProtKB-UniRule"/>
</dbReference>
<gene>
    <name evidence="11" type="primary">aroK</name>
    <name evidence="12" type="ORF">RT41_GL001984</name>
</gene>
<dbReference type="GO" id="GO:0005524">
    <property type="term" value="F:ATP binding"/>
    <property type="evidence" value="ECO:0007669"/>
    <property type="project" value="UniProtKB-UniRule"/>
</dbReference>
<keyword evidence="6 11" id="KW-0547">Nucleotide-binding</keyword>
<dbReference type="GO" id="GO:0000287">
    <property type="term" value="F:magnesium ion binding"/>
    <property type="evidence" value="ECO:0007669"/>
    <property type="project" value="UniProtKB-UniRule"/>
</dbReference>
<dbReference type="CDD" id="cd00464">
    <property type="entry name" value="SK"/>
    <property type="match status" value="1"/>
</dbReference>
<protein>
    <recommendedName>
        <fullName evidence="3 11">Shikimate kinase</fullName>
        <shortName evidence="11">SK</shortName>
        <ecNumber evidence="3 11">2.7.1.71</ecNumber>
    </recommendedName>
</protein>
<keyword evidence="11" id="KW-0963">Cytoplasm</keyword>
<dbReference type="GO" id="GO:0009073">
    <property type="term" value="P:aromatic amino acid family biosynthetic process"/>
    <property type="evidence" value="ECO:0007669"/>
    <property type="project" value="UniProtKB-KW"/>
</dbReference>
<dbReference type="UniPathway" id="UPA00053">
    <property type="reaction ID" value="UER00088"/>
</dbReference>
<evidence type="ECO:0000256" key="2">
    <source>
        <dbReference type="ARBA" id="ARBA00006997"/>
    </source>
</evidence>
<evidence type="ECO:0000313" key="12">
    <source>
        <dbReference type="EMBL" id="PCR99343.1"/>
    </source>
</evidence>
<comment type="catalytic activity">
    <reaction evidence="10 11">
        <text>shikimate + ATP = 3-phosphoshikimate + ADP + H(+)</text>
        <dbReference type="Rhea" id="RHEA:13121"/>
        <dbReference type="ChEBI" id="CHEBI:15378"/>
        <dbReference type="ChEBI" id="CHEBI:30616"/>
        <dbReference type="ChEBI" id="CHEBI:36208"/>
        <dbReference type="ChEBI" id="CHEBI:145989"/>
        <dbReference type="ChEBI" id="CHEBI:456216"/>
        <dbReference type="EC" id="2.7.1.71"/>
    </reaction>
</comment>
<name>A0A2A5RJL1_9LACT</name>
<evidence type="ECO:0000256" key="1">
    <source>
        <dbReference type="ARBA" id="ARBA00004842"/>
    </source>
</evidence>
<evidence type="ECO:0000256" key="9">
    <source>
        <dbReference type="ARBA" id="ARBA00023141"/>
    </source>
</evidence>
<feature type="binding site" evidence="11">
    <location>
        <position position="105"/>
    </location>
    <ligand>
        <name>ATP</name>
        <dbReference type="ChEBI" id="CHEBI:30616"/>
    </ligand>
</feature>
<evidence type="ECO:0000313" key="13">
    <source>
        <dbReference type="Proteomes" id="UP000218181"/>
    </source>
</evidence>
<evidence type="ECO:0000256" key="6">
    <source>
        <dbReference type="ARBA" id="ARBA00022741"/>
    </source>
</evidence>
<comment type="similarity">
    <text evidence="2 11">Belongs to the shikimate kinase family.</text>
</comment>
<comment type="function">
    <text evidence="11">Catalyzes the specific phosphorylation of the 3-hydroxyl group of shikimic acid using ATP as a cosubstrate.</text>
</comment>
<feature type="binding site" evidence="11">
    <location>
        <position position="20"/>
    </location>
    <ligand>
        <name>substrate</name>
    </ligand>
</feature>
<dbReference type="Pfam" id="PF01202">
    <property type="entry name" value="SKI"/>
    <property type="match status" value="1"/>
</dbReference>
<feature type="binding site" evidence="11">
    <location>
        <position position="6"/>
    </location>
    <ligand>
        <name>Mg(2+)</name>
        <dbReference type="ChEBI" id="CHEBI:18420"/>
    </ligand>
</feature>
<dbReference type="STRING" id="1291764.GCA_001311235_01436"/>
<keyword evidence="4 11" id="KW-0028">Amino-acid biosynthesis</keyword>
<proteinExistence type="inferred from homology"/>
<evidence type="ECO:0000256" key="8">
    <source>
        <dbReference type="ARBA" id="ARBA00022840"/>
    </source>
</evidence>
<evidence type="ECO:0000256" key="11">
    <source>
        <dbReference type="HAMAP-Rule" id="MF_00109"/>
    </source>
</evidence>
<comment type="subcellular location">
    <subcellularLocation>
        <location evidence="11">Cytoplasm</location>
    </subcellularLocation>
</comment>
<dbReference type="GO" id="GO:0005829">
    <property type="term" value="C:cytosol"/>
    <property type="evidence" value="ECO:0007669"/>
    <property type="project" value="TreeGrafter"/>
</dbReference>
<dbReference type="PRINTS" id="PR01100">
    <property type="entry name" value="SHIKIMTKNASE"/>
</dbReference>
<comment type="pathway">
    <text evidence="1 11">Metabolic intermediate biosynthesis; chorismate biosynthesis; chorismate from D-erythrose 4-phosphate and phosphoenolpyruvate: step 5/7.</text>
</comment>
<dbReference type="EC" id="2.7.1.71" evidence="3 11"/>
<keyword evidence="5 11" id="KW-0808">Transferase</keyword>
<keyword evidence="8 11" id="KW-0067">ATP-binding</keyword>
<dbReference type="InterPro" id="IPR000623">
    <property type="entry name" value="Shikimate_kinase/TSH1"/>
</dbReference>
<accession>A0A2A5RJL1</accession>
<comment type="caution">
    <text evidence="11">Lacks conserved residue(s) required for the propagation of feature annotation.</text>
</comment>
<dbReference type="InterPro" id="IPR023000">
    <property type="entry name" value="Shikimate_kinase_CS"/>
</dbReference>
<dbReference type="InterPro" id="IPR027417">
    <property type="entry name" value="P-loop_NTPase"/>
</dbReference>
<keyword evidence="11" id="KW-0479">Metal-binding</keyword>
<dbReference type="InterPro" id="IPR031322">
    <property type="entry name" value="Shikimate/glucono_kinase"/>
</dbReference>
<evidence type="ECO:0000256" key="7">
    <source>
        <dbReference type="ARBA" id="ARBA00022777"/>
    </source>
</evidence>
<dbReference type="Gene3D" id="3.40.50.300">
    <property type="entry name" value="P-loop containing nucleotide triphosphate hydrolases"/>
    <property type="match status" value="1"/>
</dbReference>
<dbReference type="Proteomes" id="UP000218181">
    <property type="component" value="Unassembled WGS sequence"/>
</dbReference>
<dbReference type="SUPFAM" id="SSF52540">
    <property type="entry name" value="P-loop containing nucleoside triphosphate hydrolases"/>
    <property type="match status" value="1"/>
</dbReference>
<dbReference type="PROSITE" id="PS01128">
    <property type="entry name" value="SHIKIMATE_KINASE"/>
    <property type="match status" value="1"/>
</dbReference>
<comment type="cofactor">
    <cofactor evidence="11">
        <name>Mg(2+)</name>
        <dbReference type="ChEBI" id="CHEBI:18420"/>
    </cofactor>
    <text evidence="11">Binds 1 Mg(2+) ion per subunit.</text>
</comment>
<comment type="subunit">
    <text evidence="11">Monomer.</text>
</comment>
<dbReference type="PANTHER" id="PTHR21087:SF16">
    <property type="entry name" value="SHIKIMATE KINASE 1, CHLOROPLASTIC"/>
    <property type="match status" value="1"/>
</dbReference>
<organism evidence="12 13">
    <name type="scientific">Lactococcus fujiensis JCM 16395</name>
    <dbReference type="NCBI Taxonomy" id="1291764"/>
    <lineage>
        <taxon>Bacteria</taxon>
        <taxon>Bacillati</taxon>
        <taxon>Bacillota</taxon>
        <taxon>Bacilli</taxon>
        <taxon>Lactobacillales</taxon>
        <taxon>Streptococcaceae</taxon>
        <taxon>Lactococcus</taxon>
    </lineage>
</organism>
<keyword evidence="13" id="KW-1185">Reference proteome</keyword>
<dbReference type="GO" id="GO:0004765">
    <property type="term" value="F:shikimate kinase activity"/>
    <property type="evidence" value="ECO:0007669"/>
    <property type="project" value="UniProtKB-UniRule"/>
</dbReference>
<feature type="binding site" evidence="11">
    <location>
        <begin position="2"/>
        <end position="7"/>
    </location>
    <ligand>
        <name>ATP</name>
        <dbReference type="ChEBI" id="CHEBI:30616"/>
    </ligand>
</feature>
<keyword evidence="11" id="KW-0460">Magnesium</keyword>
<keyword evidence="9 11" id="KW-0057">Aromatic amino acid biosynthesis</keyword>
<evidence type="ECO:0000256" key="4">
    <source>
        <dbReference type="ARBA" id="ARBA00022605"/>
    </source>
</evidence>
<evidence type="ECO:0000256" key="10">
    <source>
        <dbReference type="ARBA" id="ARBA00048567"/>
    </source>
</evidence>
<feature type="binding site" evidence="11">
    <location>
        <position position="122"/>
    </location>
    <ligand>
        <name>substrate</name>
    </ligand>
</feature>
<dbReference type="AlphaFoldDB" id="A0A2A5RJL1"/>
<dbReference type="HAMAP" id="MF_00109">
    <property type="entry name" value="Shikimate_kinase"/>
    <property type="match status" value="1"/>
</dbReference>
<keyword evidence="7 11" id="KW-0418">Kinase</keyword>
<evidence type="ECO:0000256" key="5">
    <source>
        <dbReference type="ARBA" id="ARBA00022679"/>
    </source>
</evidence>
<dbReference type="EMBL" id="JXJU01000009">
    <property type="protein sequence ID" value="PCR99343.1"/>
    <property type="molecule type" value="Genomic_DNA"/>
</dbReference>
<feature type="binding site" evidence="11">
    <location>
        <position position="44"/>
    </location>
    <ligand>
        <name>substrate</name>
    </ligand>
</feature>